<evidence type="ECO:0000313" key="3">
    <source>
        <dbReference type="Proteomes" id="UP000011554"/>
    </source>
</evidence>
<organism evidence="2 3">
    <name type="scientific">Natrialba asiatica (strain ATCC 700177 / DSM 12278 / JCM 9576 / FERM P-10747 / NBRC 102637 / 172P1)</name>
    <dbReference type="NCBI Taxonomy" id="29540"/>
    <lineage>
        <taxon>Archaea</taxon>
        <taxon>Methanobacteriati</taxon>
        <taxon>Methanobacteriota</taxon>
        <taxon>Stenosarchaea group</taxon>
        <taxon>Halobacteria</taxon>
        <taxon>Halobacteriales</taxon>
        <taxon>Natrialbaceae</taxon>
        <taxon>Natrialba</taxon>
    </lineage>
</organism>
<proteinExistence type="predicted"/>
<dbReference type="AlphaFoldDB" id="M0AL83"/>
<name>M0AL83_NATA1</name>
<dbReference type="EMBL" id="AOIO01000040">
    <property type="protein sequence ID" value="ELY98133.1"/>
    <property type="molecule type" value="Genomic_DNA"/>
</dbReference>
<accession>M0AL83</accession>
<keyword evidence="1" id="KW-0812">Transmembrane</keyword>
<evidence type="ECO:0000256" key="1">
    <source>
        <dbReference type="SAM" id="Phobius"/>
    </source>
</evidence>
<gene>
    <name evidence="2" type="ORF">C481_19405</name>
</gene>
<reference evidence="2 3" key="1">
    <citation type="journal article" date="2014" name="PLoS Genet.">
        <title>Phylogenetically driven sequencing of extremely halophilic archaea reveals strategies for static and dynamic osmo-response.</title>
        <authorList>
            <person name="Becker E.A."/>
            <person name="Seitzer P.M."/>
            <person name="Tritt A."/>
            <person name="Larsen D."/>
            <person name="Krusor M."/>
            <person name="Yao A.I."/>
            <person name="Wu D."/>
            <person name="Madern D."/>
            <person name="Eisen J.A."/>
            <person name="Darling A.E."/>
            <person name="Facciotti M.T."/>
        </authorList>
    </citation>
    <scope>NUCLEOTIDE SEQUENCE [LARGE SCALE GENOMIC DNA]</scope>
    <source>
        <strain evidence="2 3">DSM 12278</strain>
    </source>
</reference>
<keyword evidence="1" id="KW-0472">Membrane</keyword>
<dbReference type="Proteomes" id="UP000011554">
    <property type="component" value="Unassembled WGS sequence"/>
</dbReference>
<protein>
    <submittedName>
        <fullName evidence="2">Phosphate transporter</fullName>
    </submittedName>
</protein>
<keyword evidence="3" id="KW-1185">Reference proteome</keyword>
<feature type="transmembrane region" description="Helical" evidence="1">
    <location>
        <begin position="28"/>
        <end position="49"/>
    </location>
</feature>
<dbReference type="PATRIC" id="fig|29540.5.peg.3955"/>
<dbReference type="STRING" id="29540.C481_19405"/>
<comment type="caution">
    <text evidence="2">The sequence shown here is derived from an EMBL/GenBank/DDBJ whole genome shotgun (WGS) entry which is preliminary data.</text>
</comment>
<keyword evidence="1" id="KW-1133">Transmembrane helix</keyword>
<sequence length="51" mass="5444">MPKIGEEDPEEMVDADDLGRPNAIARVVSFWTIGPAASVGLSYGFLVLVPL</sequence>
<evidence type="ECO:0000313" key="2">
    <source>
        <dbReference type="EMBL" id="ELY98133.1"/>
    </source>
</evidence>